<keyword evidence="4" id="KW-0560">Oxidoreductase</keyword>
<protein>
    <recommendedName>
        <fullName evidence="9">NAD(P)-binding protein</fullName>
    </recommendedName>
</protein>
<dbReference type="GO" id="GO:0006694">
    <property type="term" value="P:steroid biosynthetic process"/>
    <property type="evidence" value="ECO:0007669"/>
    <property type="project" value="UniProtKB-KW"/>
</dbReference>
<keyword evidence="2" id="KW-0521">NADP</keyword>
<dbReference type="PANTHER" id="PTHR43647">
    <property type="entry name" value="DEHYDROGENASE"/>
    <property type="match status" value="1"/>
</dbReference>
<keyword evidence="1" id="KW-0444">Lipid biosynthesis</keyword>
<dbReference type="GO" id="GO:0005811">
    <property type="term" value="C:lipid droplet"/>
    <property type="evidence" value="ECO:0007669"/>
    <property type="project" value="TreeGrafter"/>
</dbReference>
<accession>A0A2H3K2Y3</accession>
<reference evidence="7 8" key="1">
    <citation type="journal article" date="2012" name="Science">
        <title>The Paleozoic origin of enzymatic lignin decomposition reconstructed from 31 fungal genomes.</title>
        <authorList>
            <person name="Floudas D."/>
            <person name="Binder M."/>
            <person name="Riley R."/>
            <person name="Barry K."/>
            <person name="Blanchette R.A."/>
            <person name="Henrissat B."/>
            <person name="Martinez A.T."/>
            <person name="Otillar R."/>
            <person name="Spatafora J.W."/>
            <person name="Yadav J.S."/>
            <person name="Aerts A."/>
            <person name="Benoit I."/>
            <person name="Boyd A."/>
            <person name="Carlson A."/>
            <person name="Copeland A."/>
            <person name="Coutinho P.M."/>
            <person name="de Vries R.P."/>
            <person name="Ferreira P."/>
            <person name="Findley K."/>
            <person name="Foster B."/>
            <person name="Gaskell J."/>
            <person name="Glotzer D."/>
            <person name="Gorecki P."/>
            <person name="Heitman J."/>
            <person name="Hesse C."/>
            <person name="Hori C."/>
            <person name="Igarashi K."/>
            <person name="Jurgens J.A."/>
            <person name="Kallen N."/>
            <person name="Kersten P."/>
            <person name="Kohler A."/>
            <person name="Kuees U."/>
            <person name="Kumar T.K.A."/>
            <person name="Kuo A."/>
            <person name="LaButti K."/>
            <person name="Larrondo L.F."/>
            <person name="Lindquist E."/>
            <person name="Ling A."/>
            <person name="Lombard V."/>
            <person name="Lucas S."/>
            <person name="Lundell T."/>
            <person name="Martin R."/>
            <person name="McLaughlin D.J."/>
            <person name="Morgenstern I."/>
            <person name="Morin E."/>
            <person name="Murat C."/>
            <person name="Nagy L.G."/>
            <person name="Nolan M."/>
            <person name="Ohm R.A."/>
            <person name="Patyshakuliyeva A."/>
            <person name="Rokas A."/>
            <person name="Ruiz-Duenas F.J."/>
            <person name="Sabat G."/>
            <person name="Salamov A."/>
            <person name="Samejima M."/>
            <person name="Schmutz J."/>
            <person name="Slot J.C."/>
            <person name="St John F."/>
            <person name="Stenlid J."/>
            <person name="Sun H."/>
            <person name="Sun S."/>
            <person name="Syed K."/>
            <person name="Tsang A."/>
            <person name="Wiebenga A."/>
            <person name="Young D."/>
            <person name="Pisabarro A."/>
            <person name="Eastwood D.C."/>
            <person name="Martin F."/>
            <person name="Cullen D."/>
            <person name="Grigoriev I.V."/>
            <person name="Hibbett D.S."/>
        </authorList>
    </citation>
    <scope>NUCLEOTIDE SEQUENCE [LARGE SCALE GENOMIC DNA]</scope>
    <source>
        <strain evidence="7 8">MD-104</strain>
    </source>
</reference>
<evidence type="ECO:0008006" key="9">
    <source>
        <dbReference type="Google" id="ProtNLM"/>
    </source>
</evidence>
<dbReference type="GO" id="GO:0005789">
    <property type="term" value="C:endoplasmic reticulum membrane"/>
    <property type="evidence" value="ECO:0007669"/>
    <property type="project" value="TreeGrafter"/>
</dbReference>
<evidence type="ECO:0000313" key="8">
    <source>
        <dbReference type="Proteomes" id="UP000218811"/>
    </source>
</evidence>
<dbReference type="Gene3D" id="3.40.50.720">
    <property type="entry name" value="NAD(P)-binding Rossmann-like Domain"/>
    <property type="match status" value="1"/>
</dbReference>
<evidence type="ECO:0000256" key="5">
    <source>
        <dbReference type="ARBA" id="ARBA00023098"/>
    </source>
</evidence>
<evidence type="ECO:0000313" key="7">
    <source>
        <dbReference type="EMBL" id="PCH42767.1"/>
    </source>
</evidence>
<dbReference type="SUPFAM" id="SSF51735">
    <property type="entry name" value="NAD(P)-binding Rossmann-fold domains"/>
    <property type="match status" value="1"/>
</dbReference>
<dbReference type="GO" id="GO:0000253">
    <property type="term" value="F:3-beta-hydroxysteroid 3-dehydrogenase (NADP+) activity"/>
    <property type="evidence" value="ECO:0007669"/>
    <property type="project" value="TreeGrafter"/>
</dbReference>
<dbReference type="AlphaFoldDB" id="A0A2H3K2Y3"/>
<dbReference type="InterPro" id="IPR036291">
    <property type="entry name" value="NAD(P)-bd_dom_sf"/>
</dbReference>
<dbReference type="STRING" id="742152.A0A2H3K2Y3"/>
<dbReference type="EMBL" id="KB468135">
    <property type="protein sequence ID" value="PCH42767.1"/>
    <property type="molecule type" value="Genomic_DNA"/>
</dbReference>
<comment type="similarity">
    <text evidence="6">Belongs to the short-chain dehydrogenases/reductases (SDR) family. ERG27 subfamily.</text>
</comment>
<keyword evidence="8" id="KW-1185">Reference proteome</keyword>
<gene>
    <name evidence="7" type="ORF">WOLCODRAFT_102597</name>
</gene>
<evidence type="ECO:0000256" key="3">
    <source>
        <dbReference type="ARBA" id="ARBA00022955"/>
    </source>
</evidence>
<sequence>MVRPIIIVTGANGGVGFGVCHRLLVQLSQPQPPDAQPVFAKHAGTSGPVLASASEGVTIIMACRDLQRAGAARAQLYGLLDTHIAKIPRGTKEHEYALEFQRNVALEIHRVDLSSVRSVFDFGKEVSQKYPYISHLICNAGLATYSHLDYWVFFRQVFEDPLDAVRHPMFNVQKSGAMSQDNLGHVWQCNVFGHYVMYRTLQPLLSRYSSQFDTASEPLPQARVLWMSSVDALATYDPDTDWQLTKTDTSYQSSKAQIDFLVMELARRDHVPTPSSPSSTSPTSPAIGHYLVSPGITATKMAAELLRPYILELCMLAFFYFVRMLGSPHVNFATYKSAVAASHVTLAPARCIPTTAAGEGMGEEEDTRFPKLTVFSDRLGRERVGIDPVAAWDKHPDEGARILERCERLYQAFVEREKGSGEGTANGNGHAASP</sequence>
<keyword evidence="5" id="KW-0443">Lipid metabolism</keyword>
<keyword evidence="3" id="KW-0752">Steroid biosynthesis</keyword>
<dbReference type="OMA" id="WTGINWP"/>
<organism evidence="7 8">
    <name type="scientific">Wolfiporia cocos (strain MD-104)</name>
    <name type="common">Brown rot fungus</name>
    <dbReference type="NCBI Taxonomy" id="742152"/>
    <lineage>
        <taxon>Eukaryota</taxon>
        <taxon>Fungi</taxon>
        <taxon>Dikarya</taxon>
        <taxon>Basidiomycota</taxon>
        <taxon>Agaricomycotina</taxon>
        <taxon>Agaricomycetes</taxon>
        <taxon>Polyporales</taxon>
        <taxon>Phaeolaceae</taxon>
        <taxon>Wolfiporia</taxon>
    </lineage>
</organism>
<evidence type="ECO:0000256" key="6">
    <source>
        <dbReference type="ARBA" id="ARBA00023593"/>
    </source>
</evidence>
<dbReference type="PANTHER" id="PTHR43647:SF1">
    <property type="entry name" value="3-KETO-STEROID REDUCTASE ERG27"/>
    <property type="match status" value="1"/>
</dbReference>
<name>A0A2H3K2Y3_WOLCO</name>
<evidence type="ECO:0000256" key="1">
    <source>
        <dbReference type="ARBA" id="ARBA00022516"/>
    </source>
</evidence>
<dbReference type="OrthoDB" id="9989144at2759"/>
<dbReference type="InterPro" id="IPR051593">
    <property type="entry name" value="Ergosterol_Biosynth_ERG27"/>
</dbReference>
<proteinExistence type="inferred from homology"/>
<dbReference type="GO" id="GO:0005741">
    <property type="term" value="C:mitochondrial outer membrane"/>
    <property type="evidence" value="ECO:0007669"/>
    <property type="project" value="TreeGrafter"/>
</dbReference>
<evidence type="ECO:0000256" key="4">
    <source>
        <dbReference type="ARBA" id="ARBA00023002"/>
    </source>
</evidence>
<dbReference type="Proteomes" id="UP000218811">
    <property type="component" value="Unassembled WGS sequence"/>
</dbReference>
<evidence type="ECO:0000256" key="2">
    <source>
        <dbReference type="ARBA" id="ARBA00022857"/>
    </source>
</evidence>